<keyword evidence="5" id="KW-1185">Reference proteome</keyword>
<evidence type="ECO:0000256" key="2">
    <source>
        <dbReference type="SAM" id="MobiDB-lite"/>
    </source>
</evidence>
<dbReference type="GO" id="GO:0043386">
    <property type="term" value="P:mycotoxin biosynthetic process"/>
    <property type="evidence" value="ECO:0007669"/>
    <property type="project" value="InterPro"/>
</dbReference>
<dbReference type="EMBL" id="JAVFHQ010000081">
    <property type="protein sequence ID" value="KAK4539846.1"/>
    <property type="molecule type" value="Genomic_DNA"/>
</dbReference>
<evidence type="ECO:0000313" key="4">
    <source>
        <dbReference type="EMBL" id="KAK4539846.1"/>
    </source>
</evidence>
<proteinExistence type="inferred from homology"/>
<organism evidence="4 5">
    <name type="scientific">Oleoguttula mirabilis</name>
    <dbReference type="NCBI Taxonomy" id="1507867"/>
    <lineage>
        <taxon>Eukaryota</taxon>
        <taxon>Fungi</taxon>
        <taxon>Dikarya</taxon>
        <taxon>Ascomycota</taxon>
        <taxon>Pezizomycotina</taxon>
        <taxon>Dothideomycetes</taxon>
        <taxon>Dothideomycetidae</taxon>
        <taxon>Mycosphaerellales</taxon>
        <taxon>Teratosphaeriaceae</taxon>
        <taxon>Oleoguttula</taxon>
    </lineage>
</organism>
<name>A0AAV9J561_9PEZI</name>
<evidence type="ECO:0000256" key="3">
    <source>
        <dbReference type="SAM" id="Phobius"/>
    </source>
</evidence>
<reference evidence="4 5" key="1">
    <citation type="submission" date="2021-11" db="EMBL/GenBank/DDBJ databases">
        <title>Black yeast isolated from Biological Soil Crust.</title>
        <authorList>
            <person name="Kurbessoian T."/>
        </authorList>
    </citation>
    <scope>NUCLEOTIDE SEQUENCE [LARGE SCALE GENOMIC DNA]</scope>
    <source>
        <strain evidence="4 5">CCFEE 5522</strain>
    </source>
</reference>
<protein>
    <recommendedName>
        <fullName evidence="6">Tat pathway signal sequence</fullName>
    </recommendedName>
</protein>
<accession>A0AAV9J561</accession>
<feature type="region of interest" description="Disordered" evidence="2">
    <location>
        <begin position="1"/>
        <end position="37"/>
    </location>
</feature>
<comment type="similarity">
    <text evidence="1">Belongs to the ustYa family.</text>
</comment>
<dbReference type="PANTHER" id="PTHR33365">
    <property type="entry name" value="YALI0B05434P"/>
    <property type="match status" value="1"/>
</dbReference>
<gene>
    <name evidence="4" type="ORF">LTR36_010307</name>
</gene>
<dbReference type="PANTHER" id="PTHR33365:SF13">
    <property type="entry name" value="TAT PATHWAY SIGNAL SEQUENCE"/>
    <property type="match status" value="1"/>
</dbReference>
<feature type="region of interest" description="Disordered" evidence="2">
    <location>
        <begin position="265"/>
        <end position="285"/>
    </location>
</feature>
<evidence type="ECO:0008006" key="6">
    <source>
        <dbReference type="Google" id="ProtNLM"/>
    </source>
</evidence>
<dbReference type="AlphaFoldDB" id="A0AAV9J561"/>
<dbReference type="Pfam" id="PF11807">
    <property type="entry name" value="UstYa"/>
    <property type="match status" value="1"/>
</dbReference>
<dbReference type="InterPro" id="IPR021765">
    <property type="entry name" value="UstYa-like"/>
</dbReference>
<feature type="transmembrane region" description="Helical" evidence="3">
    <location>
        <begin position="42"/>
        <end position="61"/>
    </location>
</feature>
<sequence length="285" mass="32506">MAGKSSEELPFLADETVEGEDGEPPRPMRSTQRHTRQKERRWFAVATVLLSCIAALLGAAATSRWQQHGLDRLCIERSSQKSPLTNDIDLTHHTVRFNGSLLKENVYRQKAGPDVDAAWDKLGINLHSVIIPTEQAKQVGLLPDQVKIRQEYGGGFPANVEGLHQLHCLNLVRQALWYNYDYYQAKGDGAFKNNEYIQQKHVSHCLDIVRQQLMCTVDIGVMGQVWFQPAMAEFPEAYVDFNTRHMCRNFEDVRQWAQEHQISDGMPNDFLDPPKDGDTVYRTIP</sequence>
<dbReference type="Proteomes" id="UP001324427">
    <property type="component" value="Unassembled WGS sequence"/>
</dbReference>
<keyword evidence="3" id="KW-0472">Membrane</keyword>
<evidence type="ECO:0000256" key="1">
    <source>
        <dbReference type="ARBA" id="ARBA00035112"/>
    </source>
</evidence>
<keyword evidence="3" id="KW-0812">Transmembrane</keyword>
<keyword evidence="3" id="KW-1133">Transmembrane helix</keyword>
<comment type="caution">
    <text evidence="4">The sequence shown here is derived from an EMBL/GenBank/DDBJ whole genome shotgun (WGS) entry which is preliminary data.</text>
</comment>
<evidence type="ECO:0000313" key="5">
    <source>
        <dbReference type="Proteomes" id="UP001324427"/>
    </source>
</evidence>